<dbReference type="InterPro" id="IPR032675">
    <property type="entry name" value="LRR_dom_sf"/>
</dbReference>
<proteinExistence type="predicted"/>
<evidence type="ECO:0008006" key="3">
    <source>
        <dbReference type="Google" id="ProtNLM"/>
    </source>
</evidence>
<reference evidence="1" key="1">
    <citation type="submission" date="2023-03" db="EMBL/GenBank/DDBJ databases">
        <title>Massive genome expansion in bonnet fungi (Mycena s.s.) driven by repeated elements and novel gene families across ecological guilds.</title>
        <authorList>
            <consortium name="Lawrence Berkeley National Laboratory"/>
            <person name="Harder C.B."/>
            <person name="Miyauchi S."/>
            <person name="Viragh M."/>
            <person name="Kuo A."/>
            <person name="Thoen E."/>
            <person name="Andreopoulos B."/>
            <person name="Lu D."/>
            <person name="Skrede I."/>
            <person name="Drula E."/>
            <person name="Henrissat B."/>
            <person name="Morin E."/>
            <person name="Kohler A."/>
            <person name="Barry K."/>
            <person name="LaButti K."/>
            <person name="Morin E."/>
            <person name="Salamov A."/>
            <person name="Lipzen A."/>
            <person name="Mereny Z."/>
            <person name="Hegedus B."/>
            <person name="Baldrian P."/>
            <person name="Stursova M."/>
            <person name="Weitz H."/>
            <person name="Taylor A."/>
            <person name="Grigoriev I.V."/>
            <person name="Nagy L.G."/>
            <person name="Martin F."/>
            <person name="Kauserud H."/>
        </authorList>
    </citation>
    <scope>NUCLEOTIDE SEQUENCE</scope>
    <source>
        <strain evidence="1">CBHHK182m</strain>
    </source>
</reference>
<dbReference type="SUPFAM" id="SSF52047">
    <property type="entry name" value="RNI-like"/>
    <property type="match status" value="1"/>
</dbReference>
<gene>
    <name evidence="1" type="ORF">B0H16DRAFT_1471048</name>
</gene>
<name>A0AAD7MQA6_9AGAR</name>
<evidence type="ECO:0000313" key="1">
    <source>
        <dbReference type="EMBL" id="KAJ7727248.1"/>
    </source>
</evidence>
<keyword evidence="2" id="KW-1185">Reference proteome</keyword>
<organism evidence="1 2">
    <name type="scientific">Mycena metata</name>
    <dbReference type="NCBI Taxonomy" id="1033252"/>
    <lineage>
        <taxon>Eukaryota</taxon>
        <taxon>Fungi</taxon>
        <taxon>Dikarya</taxon>
        <taxon>Basidiomycota</taxon>
        <taxon>Agaricomycotina</taxon>
        <taxon>Agaricomycetes</taxon>
        <taxon>Agaricomycetidae</taxon>
        <taxon>Agaricales</taxon>
        <taxon>Marasmiineae</taxon>
        <taxon>Mycenaceae</taxon>
        <taxon>Mycena</taxon>
    </lineage>
</organism>
<accession>A0AAD7MQA6</accession>
<protein>
    <recommendedName>
        <fullName evidence="3">F-box domain-containing protein</fullName>
    </recommendedName>
</protein>
<dbReference type="AlphaFoldDB" id="A0AAD7MQA6"/>
<evidence type="ECO:0000313" key="2">
    <source>
        <dbReference type="Proteomes" id="UP001215598"/>
    </source>
</evidence>
<dbReference type="Gene3D" id="3.80.10.10">
    <property type="entry name" value="Ribonuclease Inhibitor"/>
    <property type="match status" value="1"/>
</dbReference>
<dbReference type="EMBL" id="JARKIB010000181">
    <property type="protein sequence ID" value="KAJ7727248.1"/>
    <property type="molecule type" value="Genomic_DNA"/>
</dbReference>
<comment type="caution">
    <text evidence="1">The sequence shown here is derived from an EMBL/GenBank/DDBJ whole genome shotgun (WGS) entry which is preliminary data.</text>
</comment>
<sequence>MNLSPPIGVAHALSDRELPMQFKFLIVCTRWRNIALSTPQLWASLHLVRSTRVEALKLWLQRAGDHPFFSITFDNCLTRTSGLAGVLRQYADRIQNLTIFDPEDNGQVRYLNAIAKFPRLERLMIVGAENMDVSSLPHVGFTQLANITDLLSLAPNIVTCTFFNVLPWIEPLRSPTILVLPRLVTLTLGDEGDYVMGRDQVMECLALPGLQTLSLPFTAIDVGEFSRFLKRSTPPLEKLTIGGNADMQRFNFTETIDCFRIIPSLAHLELHTIESPFASNFFTALADSSVLPNLRTLTVGNVGLHAGDFEPNTWSTLFRMLPSRRFDSFRLDTHRSPPRTTMCTIRDDCNTEHTLRMLYSELSTGVCIGIVQSTRRKCHYELVDGGILQCKFEFGPPMERR</sequence>
<dbReference type="Proteomes" id="UP001215598">
    <property type="component" value="Unassembled WGS sequence"/>
</dbReference>